<dbReference type="EMBL" id="LSRX01001039">
    <property type="protein sequence ID" value="OLP84481.1"/>
    <property type="molecule type" value="Genomic_DNA"/>
</dbReference>
<dbReference type="Proteomes" id="UP000186817">
    <property type="component" value="Unassembled WGS sequence"/>
</dbReference>
<protein>
    <submittedName>
        <fullName evidence="1">Uncharacterized protein</fullName>
    </submittedName>
</protein>
<name>A0A1Q9CNH6_SYMMI</name>
<comment type="caution">
    <text evidence="1">The sequence shown here is derived from an EMBL/GenBank/DDBJ whole genome shotgun (WGS) entry which is preliminary data.</text>
</comment>
<dbReference type="AlphaFoldDB" id="A0A1Q9CNH6"/>
<proteinExistence type="predicted"/>
<sequence length="161" mass="17615">MLEIRPGYRQEALRESRLEGQVLPIPAILTQGQQALSDATADLWSFNPTLPADLPKIVLSNEMTAAAVMNLGKVNSRQIDWEAVARALQDILIRLSAWTVVPGCARISVTWTSMPLFVALPQGADLSDLDIHAALRGTAARPSLYPASTIAILMHFRKKMV</sequence>
<organism evidence="1 2">
    <name type="scientific">Symbiodinium microadriaticum</name>
    <name type="common">Dinoflagellate</name>
    <name type="synonym">Zooxanthella microadriatica</name>
    <dbReference type="NCBI Taxonomy" id="2951"/>
    <lineage>
        <taxon>Eukaryota</taxon>
        <taxon>Sar</taxon>
        <taxon>Alveolata</taxon>
        <taxon>Dinophyceae</taxon>
        <taxon>Suessiales</taxon>
        <taxon>Symbiodiniaceae</taxon>
        <taxon>Symbiodinium</taxon>
    </lineage>
</organism>
<evidence type="ECO:0000313" key="1">
    <source>
        <dbReference type="EMBL" id="OLP84481.1"/>
    </source>
</evidence>
<keyword evidence="2" id="KW-1185">Reference proteome</keyword>
<evidence type="ECO:0000313" key="2">
    <source>
        <dbReference type="Proteomes" id="UP000186817"/>
    </source>
</evidence>
<accession>A0A1Q9CNH6</accession>
<gene>
    <name evidence="1" type="ORF">AK812_SmicGene34645</name>
</gene>
<reference evidence="1 2" key="1">
    <citation type="submission" date="2016-02" db="EMBL/GenBank/DDBJ databases">
        <title>Genome analysis of coral dinoflagellate symbionts highlights evolutionary adaptations to a symbiotic lifestyle.</title>
        <authorList>
            <person name="Aranda M."/>
            <person name="Li Y."/>
            <person name="Liew Y.J."/>
            <person name="Baumgarten S."/>
            <person name="Simakov O."/>
            <person name="Wilson M."/>
            <person name="Piel J."/>
            <person name="Ashoor H."/>
            <person name="Bougouffa S."/>
            <person name="Bajic V.B."/>
            <person name="Ryu T."/>
            <person name="Ravasi T."/>
            <person name="Bayer T."/>
            <person name="Micklem G."/>
            <person name="Kim H."/>
            <person name="Bhak J."/>
            <person name="Lajeunesse T.C."/>
            <person name="Voolstra C.R."/>
        </authorList>
    </citation>
    <scope>NUCLEOTIDE SEQUENCE [LARGE SCALE GENOMIC DNA]</scope>
    <source>
        <strain evidence="1 2">CCMP2467</strain>
    </source>
</reference>